<dbReference type="PANTHER" id="PTHR12526">
    <property type="entry name" value="GLYCOSYLTRANSFERASE"/>
    <property type="match status" value="1"/>
</dbReference>
<dbReference type="Gene3D" id="3.40.50.2000">
    <property type="entry name" value="Glycogen Phosphorylase B"/>
    <property type="match status" value="2"/>
</dbReference>
<protein>
    <submittedName>
        <fullName evidence="3">Glycosyltransferase involved in cell wall bisynthesis</fullName>
    </submittedName>
</protein>
<dbReference type="GO" id="GO:0016757">
    <property type="term" value="F:glycosyltransferase activity"/>
    <property type="evidence" value="ECO:0007669"/>
    <property type="project" value="InterPro"/>
</dbReference>
<dbReference type="RefSeq" id="WP_143088254.1">
    <property type="nucleotide sequence ID" value="NZ_FOJY01000002.1"/>
</dbReference>
<organism evidence="3 4">
    <name type="scientific">Acetitomaculum ruminis DSM 5522</name>
    <dbReference type="NCBI Taxonomy" id="1120918"/>
    <lineage>
        <taxon>Bacteria</taxon>
        <taxon>Bacillati</taxon>
        <taxon>Bacillota</taxon>
        <taxon>Clostridia</taxon>
        <taxon>Lachnospirales</taxon>
        <taxon>Lachnospiraceae</taxon>
        <taxon>Acetitomaculum</taxon>
    </lineage>
</organism>
<evidence type="ECO:0000313" key="3">
    <source>
        <dbReference type="EMBL" id="SFA76676.1"/>
    </source>
</evidence>
<sequence length="381" mass="43819">MKKVLIVTTISGFLSQFERNDVKILEESDCQIHYASNFNNPVYEFDKKEWENKGVILHHIDIEKSPTSFFSNIKATIQIRNIIEKNDIELLHCHNPMGGVCARIASILAKRTPYVIYTAHGFHFYNRAPLINWLLFYPVEKFLARFTDQIITINREDYEIAKAFKKKSNGNAANIHSVGVDANRFRPHKETGDVVRKELNIPENAFHMINAAELNDNKNQIIVIDALARLNNENVYFSICGKGENKEKLEKYIEKKGLSNNVRLLGYRNDMERVLQSGDCFVFPSKREGLGVAAVEALLCGLPLIVSDNRGTKEYAVHRVNSYVCNVKDVNSFVKAIKLFEQNREKLKEMSENCRNSARYFKVDEVEKTMKKVYEKALSKI</sequence>
<gene>
    <name evidence="3" type="ORF">SAMN05216249_10254</name>
</gene>
<dbReference type="STRING" id="1120918.SAMN05216249_10254"/>
<dbReference type="PANTHER" id="PTHR12526:SF630">
    <property type="entry name" value="GLYCOSYLTRANSFERASE"/>
    <property type="match status" value="1"/>
</dbReference>
<dbReference type="InterPro" id="IPR028098">
    <property type="entry name" value="Glyco_trans_4-like_N"/>
</dbReference>
<name>A0A1I0VM63_9FIRM</name>
<dbReference type="InterPro" id="IPR001296">
    <property type="entry name" value="Glyco_trans_1"/>
</dbReference>
<evidence type="ECO:0000313" key="4">
    <source>
        <dbReference type="Proteomes" id="UP000198838"/>
    </source>
</evidence>
<accession>A0A1I0VM63</accession>
<evidence type="ECO:0000259" key="2">
    <source>
        <dbReference type="Pfam" id="PF13477"/>
    </source>
</evidence>
<dbReference type="EMBL" id="FOJY01000002">
    <property type="protein sequence ID" value="SFA76676.1"/>
    <property type="molecule type" value="Genomic_DNA"/>
</dbReference>
<dbReference type="SUPFAM" id="SSF53756">
    <property type="entry name" value="UDP-Glycosyltransferase/glycogen phosphorylase"/>
    <property type="match status" value="1"/>
</dbReference>
<evidence type="ECO:0000259" key="1">
    <source>
        <dbReference type="Pfam" id="PF00534"/>
    </source>
</evidence>
<dbReference type="Pfam" id="PF13477">
    <property type="entry name" value="Glyco_trans_4_2"/>
    <property type="match status" value="1"/>
</dbReference>
<keyword evidence="4" id="KW-1185">Reference proteome</keyword>
<feature type="domain" description="Glycosyltransferase subfamily 4-like N-terminal" evidence="2">
    <location>
        <begin position="13"/>
        <end position="154"/>
    </location>
</feature>
<reference evidence="3 4" key="1">
    <citation type="submission" date="2016-10" db="EMBL/GenBank/DDBJ databases">
        <authorList>
            <person name="de Groot N.N."/>
        </authorList>
    </citation>
    <scope>NUCLEOTIDE SEQUENCE [LARGE SCALE GENOMIC DNA]</scope>
    <source>
        <strain evidence="3 4">DSM 5522</strain>
    </source>
</reference>
<dbReference type="AlphaFoldDB" id="A0A1I0VM63"/>
<dbReference type="Proteomes" id="UP000198838">
    <property type="component" value="Unassembled WGS sequence"/>
</dbReference>
<dbReference type="OrthoDB" id="9806653at2"/>
<dbReference type="CDD" id="cd03808">
    <property type="entry name" value="GT4_CapM-like"/>
    <property type="match status" value="1"/>
</dbReference>
<dbReference type="Pfam" id="PF00534">
    <property type="entry name" value="Glycos_transf_1"/>
    <property type="match status" value="1"/>
</dbReference>
<keyword evidence="3" id="KW-0808">Transferase</keyword>
<feature type="domain" description="Glycosyl transferase family 1" evidence="1">
    <location>
        <begin position="196"/>
        <end position="356"/>
    </location>
</feature>
<proteinExistence type="predicted"/>